<dbReference type="EMBL" id="JBJUIK010000012">
    <property type="protein sequence ID" value="KAL3509727.1"/>
    <property type="molecule type" value="Genomic_DNA"/>
</dbReference>
<organism evidence="2 3">
    <name type="scientific">Cinchona calisaya</name>
    <dbReference type="NCBI Taxonomy" id="153742"/>
    <lineage>
        <taxon>Eukaryota</taxon>
        <taxon>Viridiplantae</taxon>
        <taxon>Streptophyta</taxon>
        <taxon>Embryophyta</taxon>
        <taxon>Tracheophyta</taxon>
        <taxon>Spermatophyta</taxon>
        <taxon>Magnoliopsida</taxon>
        <taxon>eudicotyledons</taxon>
        <taxon>Gunneridae</taxon>
        <taxon>Pentapetalae</taxon>
        <taxon>asterids</taxon>
        <taxon>lamiids</taxon>
        <taxon>Gentianales</taxon>
        <taxon>Rubiaceae</taxon>
        <taxon>Cinchonoideae</taxon>
        <taxon>Cinchoneae</taxon>
        <taxon>Cinchona</taxon>
    </lineage>
</organism>
<comment type="caution">
    <text evidence="2">The sequence shown here is derived from an EMBL/GenBank/DDBJ whole genome shotgun (WGS) entry which is preliminary data.</text>
</comment>
<name>A0ABD2YQS2_9GENT</name>
<keyword evidence="3" id="KW-1185">Reference proteome</keyword>
<protein>
    <submittedName>
        <fullName evidence="2">Uncharacterized protein</fullName>
    </submittedName>
</protein>
<sequence length="84" mass="9046">MAQSSGGCISGSKGKNNKEDEAVDLELKHQTYQGSRHEEHRAQGDHIQQNVCQAVEGVGIGHRAEGVGHGDGDEIDATFDYILQ</sequence>
<reference evidence="2 3" key="1">
    <citation type="submission" date="2024-11" db="EMBL/GenBank/DDBJ databases">
        <title>A near-complete genome assembly of Cinchona calisaya.</title>
        <authorList>
            <person name="Lian D.C."/>
            <person name="Zhao X.W."/>
            <person name="Wei L."/>
        </authorList>
    </citation>
    <scope>NUCLEOTIDE SEQUENCE [LARGE SCALE GENOMIC DNA]</scope>
    <source>
        <tissue evidence="2">Nenye</tissue>
    </source>
</reference>
<evidence type="ECO:0000313" key="2">
    <source>
        <dbReference type="EMBL" id="KAL3509727.1"/>
    </source>
</evidence>
<evidence type="ECO:0000313" key="3">
    <source>
        <dbReference type="Proteomes" id="UP001630127"/>
    </source>
</evidence>
<dbReference type="Proteomes" id="UP001630127">
    <property type="component" value="Unassembled WGS sequence"/>
</dbReference>
<evidence type="ECO:0000256" key="1">
    <source>
        <dbReference type="SAM" id="MobiDB-lite"/>
    </source>
</evidence>
<accession>A0ABD2YQS2</accession>
<proteinExistence type="predicted"/>
<feature type="region of interest" description="Disordered" evidence="1">
    <location>
        <begin position="1"/>
        <end position="46"/>
    </location>
</feature>
<dbReference type="AlphaFoldDB" id="A0ABD2YQS2"/>
<feature type="compositionally biased region" description="Low complexity" evidence="1">
    <location>
        <begin position="1"/>
        <end position="14"/>
    </location>
</feature>
<gene>
    <name evidence="2" type="ORF">ACH5RR_029128</name>
</gene>
<feature type="compositionally biased region" description="Basic and acidic residues" evidence="1">
    <location>
        <begin position="16"/>
        <end position="44"/>
    </location>
</feature>